<evidence type="ECO:0000256" key="3">
    <source>
        <dbReference type="SAM" id="MobiDB-lite"/>
    </source>
</evidence>
<reference evidence="4 5" key="1">
    <citation type="submission" date="2024-10" db="EMBL/GenBank/DDBJ databases">
        <title>Updated reference genomes for cyclostephanoid diatoms.</title>
        <authorList>
            <person name="Roberts W.R."/>
            <person name="Alverson A.J."/>
        </authorList>
    </citation>
    <scope>NUCLEOTIDE SEQUENCE [LARGE SCALE GENOMIC DNA]</scope>
    <source>
        <strain evidence="4 5">AJA276-08</strain>
    </source>
</reference>
<evidence type="ECO:0000256" key="2">
    <source>
        <dbReference type="PROSITE-ProRule" id="PRU00259"/>
    </source>
</evidence>
<dbReference type="InterPro" id="IPR011989">
    <property type="entry name" value="ARM-like"/>
</dbReference>
<protein>
    <recommendedName>
        <fullName evidence="6">Armadillo repeat-containing protein 8</fullName>
    </recommendedName>
</protein>
<dbReference type="PROSITE" id="PS50176">
    <property type="entry name" value="ARM_REPEAT"/>
    <property type="match status" value="1"/>
</dbReference>
<feature type="compositionally biased region" description="Polar residues" evidence="3">
    <location>
        <begin position="340"/>
        <end position="357"/>
    </location>
</feature>
<dbReference type="PANTHER" id="PTHR22895">
    <property type="entry name" value="ARMADILLO REPEAT-CONTAINING PROTEIN 6"/>
    <property type="match status" value="1"/>
</dbReference>
<dbReference type="InterPro" id="IPR000225">
    <property type="entry name" value="Armadillo"/>
</dbReference>
<sequence>MPRSTGENKQPTRPSHHGGQPDHAVSAEMALMEENRKKAGMCIQCGSVKTHKIYLAGIRRKLAQLQSNQPCEGVSDFPSRGSIDRLRSHDEEDYEEDNRYSQGDHPHRSPRSPRGSNEGEERPDQGNGRGGLVHTSHHQSGVPAAVSALTTDRDDVSVLTFDTAIMGNDLRESSGEATRDSRARALGRITEEYRGNDIIDSSTTLHSSQRELERSRIDQSQAELEESRLGCSQSERERSNPLTPPTDLQRKSLGGDNPWLGSGDFSQGNTGFVRSVSFQVDEDLNPSQHNESNSRNISIDSRAGYGSLNPNTRVGSVAVGFGHDTLLERKLAVASATDNRMNGISGKNITSGNQAQLSSTSSDDDDIMSARRLQSARAEKSSFSDSLCCSELLDILKQSPSSTQAVLMTTLEKLRYFVFVAHGVTNEDHSMPTDLLDSQRRSKIAFPNAAWAKILTTVMSSHSSDTAVQADLLHTLRSIVTLHPPYVSHLTSNTDMTHIITTMKTHINEELIQEYGCGVLNSIAAASERHALRLLRASNGEFVHRLMAALQFQSREGNVQVNALKALGRLSLASISDESPREFFSKTMGRYVENGLKDTDSSVNAIETVIHTMKHYVANVSVQIQGNKLLWSVLEPQGVLDPDYYDILVVKTLQCIDCAMASHQQSQAFLETAICLFSKMSCFQSAAAIEKEKEIFLCLVVEAMKAEAMKTHSNSWIVALHGCQCLTNICRNSPSLLRSQPVVNCIPVIMSCMKIFQDNVAIQSEACAALSVICINSSPNKERVNEMDGINRIKYAYDLFSTTTTPCVANKIRACTALTTLACAGIEILNNVAIDIPLRKDVYQKGGTRRIIMTLDKLKHDPIVACKAFMALANLVNGASDEFLRENMIIGRRGSKESAPNTRVVGSAAAGREYDTLYNRKLAEADATDIQMNGTSSNQAQLSSTSSDDDDIMSARRLQSARAEKSDIEDKGIFAKFENLLKHDPTIAGELREAILDLLILAPYEENRKLMFRDGAREGETCGCLRANLRVVATQDLDPHQINYLRSRTIHVMEKFMDSASIHEDGCKLLACLFHQASDDESISQNRLIAEVETMYHSLKQHMNSPANTIAACAALQNFCILLSANMSGNVSGLNDILSRALAEVAKALVRYVDNVETIERVTGALWALCAVRKSLALSFEIDRSIVLIVTAMNRFRDSVDLHRHGIGLIGLFFSVSNNLIDYVTDEFVSAVMRFIKEEINNEDAADLIETSIDMILAMSNKGFQAVTTLLRYKLLIETVVGCMEKFPDSPSIQCAGIEILNNVAIDIPLRKDVYQKGGTRRIIMTLDKLKHDPIVACKAFMALANLVNGASDEFLREVRAPVIFISAMKLHPQSLYIQTVATYALLALSAKTDLFKRDIVNAGGVEAISEAMTRFVASKRMQLPGFAALWNLARPKDLKIRVGRCAIEAVTIGISAHISSEDACKNALGCLKCLSALPVNRDLLDDYGAADLIYSCMWIHVDNPDVCNAAILALVNVSAYIDTNQVSEITSDDLDTIVNVMRAHQYVMTVQQNAVIVLKNLSSCRANIIIMEQNPYLVPVIRSARARCTLGPNFQGHVDYLLRVLPASNQ</sequence>
<gene>
    <name evidence="4" type="ORF">ACHAW5_007055</name>
</gene>
<dbReference type="InterPro" id="IPR016024">
    <property type="entry name" value="ARM-type_fold"/>
</dbReference>
<feature type="region of interest" description="Disordered" evidence="3">
    <location>
        <begin position="201"/>
        <end position="266"/>
    </location>
</feature>
<feature type="region of interest" description="Disordered" evidence="3">
    <location>
        <begin position="931"/>
        <end position="953"/>
    </location>
</feature>
<feature type="compositionally biased region" description="Basic and acidic residues" evidence="3">
    <location>
        <begin position="97"/>
        <end position="107"/>
    </location>
</feature>
<evidence type="ECO:0000313" key="4">
    <source>
        <dbReference type="EMBL" id="KAL3775828.1"/>
    </source>
</evidence>
<accession>A0ABD3NIR3</accession>
<dbReference type="SMART" id="SM00185">
    <property type="entry name" value="ARM"/>
    <property type="match status" value="6"/>
</dbReference>
<feature type="region of interest" description="Disordered" evidence="3">
    <location>
        <begin position="66"/>
        <end position="143"/>
    </location>
</feature>
<comment type="caution">
    <text evidence="4">The sequence shown here is derived from an EMBL/GenBank/DDBJ whole genome shotgun (WGS) entry which is preliminary data.</text>
</comment>
<proteinExistence type="predicted"/>
<dbReference type="Gene3D" id="1.25.10.10">
    <property type="entry name" value="Leucine-rich Repeat Variant"/>
    <property type="match status" value="3"/>
</dbReference>
<keyword evidence="1" id="KW-0677">Repeat</keyword>
<evidence type="ECO:0008006" key="6">
    <source>
        <dbReference type="Google" id="ProtNLM"/>
    </source>
</evidence>
<evidence type="ECO:0000313" key="5">
    <source>
        <dbReference type="Proteomes" id="UP001530315"/>
    </source>
</evidence>
<keyword evidence="5" id="KW-1185">Reference proteome</keyword>
<organism evidence="4 5">
    <name type="scientific">Stephanodiscus triporus</name>
    <dbReference type="NCBI Taxonomy" id="2934178"/>
    <lineage>
        <taxon>Eukaryota</taxon>
        <taxon>Sar</taxon>
        <taxon>Stramenopiles</taxon>
        <taxon>Ochrophyta</taxon>
        <taxon>Bacillariophyta</taxon>
        <taxon>Coscinodiscophyceae</taxon>
        <taxon>Thalassiosirophycidae</taxon>
        <taxon>Stephanodiscales</taxon>
        <taxon>Stephanodiscaceae</taxon>
        <taxon>Stephanodiscus</taxon>
    </lineage>
</organism>
<name>A0ABD3NIR3_9STRA</name>
<dbReference type="SUPFAM" id="SSF48371">
    <property type="entry name" value="ARM repeat"/>
    <property type="match status" value="3"/>
</dbReference>
<dbReference type="PANTHER" id="PTHR22895:SF0">
    <property type="entry name" value="ARMADILLO REPEAT-CONTAINING PROTEIN 6"/>
    <property type="match status" value="1"/>
</dbReference>
<feature type="compositionally biased region" description="Low complexity" evidence="3">
    <location>
        <begin position="935"/>
        <end position="946"/>
    </location>
</feature>
<feature type="compositionally biased region" description="Basic and acidic residues" evidence="3">
    <location>
        <begin position="208"/>
        <end position="217"/>
    </location>
</feature>
<feature type="region of interest" description="Disordered" evidence="3">
    <location>
        <begin position="340"/>
        <end position="367"/>
    </location>
</feature>
<dbReference type="Proteomes" id="UP001530315">
    <property type="component" value="Unassembled WGS sequence"/>
</dbReference>
<dbReference type="EMBL" id="JALLAZ020001389">
    <property type="protein sequence ID" value="KAL3775828.1"/>
    <property type="molecule type" value="Genomic_DNA"/>
</dbReference>
<feature type="repeat" description="ARM" evidence="2">
    <location>
        <begin position="1533"/>
        <end position="1568"/>
    </location>
</feature>
<feature type="compositionally biased region" description="Polar residues" evidence="3">
    <location>
        <begin position="1"/>
        <end position="13"/>
    </location>
</feature>
<evidence type="ECO:0000256" key="1">
    <source>
        <dbReference type="ARBA" id="ARBA00022737"/>
    </source>
</evidence>
<feature type="region of interest" description="Disordered" evidence="3">
    <location>
        <begin position="1"/>
        <end position="28"/>
    </location>
</feature>